<dbReference type="InterPro" id="IPR018163">
    <property type="entry name" value="Thr/Ala-tRNA-synth_IIc_edit"/>
</dbReference>
<dbReference type="AlphaFoldDB" id="A0A9P0CA84"/>
<dbReference type="InterPro" id="IPR012675">
    <property type="entry name" value="Beta-grasp_dom_sf"/>
</dbReference>
<organism evidence="1 2">
    <name type="scientific">Diatraea saccharalis</name>
    <name type="common">sugarcane borer</name>
    <dbReference type="NCBI Taxonomy" id="40085"/>
    <lineage>
        <taxon>Eukaryota</taxon>
        <taxon>Metazoa</taxon>
        <taxon>Ecdysozoa</taxon>
        <taxon>Arthropoda</taxon>
        <taxon>Hexapoda</taxon>
        <taxon>Insecta</taxon>
        <taxon>Pterygota</taxon>
        <taxon>Neoptera</taxon>
        <taxon>Endopterygota</taxon>
        <taxon>Lepidoptera</taxon>
        <taxon>Glossata</taxon>
        <taxon>Ditrysia</taxon>
        <taxon>Pyraloidea</taxon>
        <taxon>Crambidae</taxon>
        <taxon>Crambinae</taxon>
        <taxon>Diatraea</taxon>
    </lineage>
</organism>
<reference evidence="1" key="2">
    <citation type="submission" date="2022-10" db="EMBL/GenBank/DDBJ databases">
        <authorList>
            <consortium name="ENA_rothamsted_submissions"/>
            <consortium name="culmorum"/>
            <person name="King R."/>
        </authorList>
    </citation>
    <scope>NUCLEOTIDE SEQUENCE</scope>
</reference>
<dbReference type="Gene3D" id="3.10.20.30">
    <property type="match status" value="1"/>
</dbReference>
<dbReference type="GO" id="GO:0000166">
    <property type="term" value="F:nucleotide binding"/>
    <property type="evidence" value="ECO:0007669"/>
    <property type="project" value="InterPro"/>
</dbReference>
<dbReference type="Gene3D" id="3.30.980.10">
    <property type="entry name" value="Threonyl-trna Synthetase, Chain A, domain 2"/>
    <property type="match status" value="1"/>
</dbReference>
<dbReference type="InterPro" id="IPR050062">
    <property type="entry name" value="Pro-tRNA_synthetase"/>
</dbReference>
<evidence type="ECO:0000313" key="2">
    <source>
        <dbReference type="Proteomes" id="UP001153714"/>
    </source>
</evidence>
<keyword evidence="2" id="KW-1185">Reference proteome</keyword>
<dbReference type="GO" id="GO:0005739">
    <property type="term" value="C:mitochondrion"/>
    <property type="evidence" value="ECO:0007669"/>
    <property type="project" value="TreeGrafter"/>
</dbReference>
<gene>
    <name evidence="1" type="ORF">DIATSA_LOCUS10363</name>
</gene>
<protein>
    <recommendedName>
        <fullName evidence="3">39S ribosomal protein L39, mitochondrial</fullName>
    </recommendedName>
</protein>
<evidence type="ECO:0000313" key="1">
    <source>
        <dbReference type="EMBL" id="CAH0760142.1"/>
    </source>
</evidence>
<reference evidence="1" key="1">
    <citation type="submission" date="2021-12" db="EMBL/GenBank/DDBJ databases">
        <authorList>
            <person name="King R."/>
        </authorList>
    </citation>
    <scope>NUCLEOTIDE SEQUENCE</scope>
</reference>
<dbReference type="PANTHER" id="PTHR42753:SF9">
    <property type="entry name" value="LARGE RIBOSOMAL SUBUNIT PROTEIN ML39"/>
    <property type="match status" value="1"/>
</dbReference>
<dbReference type="Proteomes" id="UP001153714">
    <property type="component" value="Chromosome 5"/>
</dbReference>
<dbReference type="FunFam" id="3.10.20.30:FF:000031">
    <property type="entry name" value="Mitochondrial ribosomal protein L39"/>
    <property type="match status" value="1"/>
</dbReference>
<dbReference type="SUPFAM" id="SSF55186">
    <property type="entry name" value="ThrRS/AlaRS common domain"/>
    <property type="match status" value="1"/>
</dbReference>
<dbReference type="OrthoDB" id="5870821at2759"/>
<sequence length="328" mass="37051">MFVNVYFPFSGFLSTQEAIERRNHLFTLEKKRQHEKVGRIEKIEVRYKGIPKDCTLVMNKGISTPYDCARHLTEWHVDSSALALIDGSIYWDMHRPLNENCTLELQNFTVAEPQQVNKAFWRTCSFLLGACATVAFKDTVPVRLHSFPGPDIRSGSFVYDIDLPTLEDWKPTPQELFTITAEYVKLCRRDLPVERLEVSEELAKEMFIDNPHKVKQVPSIASRHGNITLYRVGNHVDISKGPMIANTAQVGKCTIASVHKLVGPPDGDVKQLYRFQGVALPTSVMLNHFAFSILVNRARKLNPVWSPVGTSDRGEPIVDDVRTVSATA</sequence>
<dbReference type="CDD" id="cd01667">
    <property type="entry name" value="TGS_ThrRS"/>
    <property type="match status" value="1"/>
</dbReference>
<proteinExistence type="predicted"/>
<dbReference type="GO" id="GO:0003723">
    <property type="term" value="F:RNA binding"/>
    <property type="evidence" value="ECO:0007669"/>
    <property type="project" value="TreeGrafter"/>
</dbReference>
<dbReference type="PANTHER" id="PTHR42753">
    <property type="entry name" value="MITOCHONDRIAL RIBOSOME PROTEIN L39/PROLYL-TRNA LIGASE FAMILY MEMBER"/>
    <property type="match status" value="1"/>
</dbReference>
<accession>A0A9P0CA84</accession>
<evidence type="ECO:0008006" key="3">
    <source>
        <dbReference type="Google" id="ProtNLM"/>
    </source>
</evidence>
<name>A0A9P0CA84_9NEOP</name>
<dbReference type="EMBL" id="OU893336">
    <property type="protein sequence ID" value="CAH0760142.1"/>
    <property type="molecule type" value="Genomic_DNA"/>
</dbReference>